<dbReference type="Gene3D" id="3.40.630.30">
    <property type="match status" value="1"/>
</dbReference>
<dbReference type="SUPFAM" id="SSF55729">
    <property type="entry name" value="Acyl-CoA N-acyltransferases (Nat)"/>
    <property type="match status" value="1"/>
</dbReference>
<protein>
    <submittedName>
        <fullName evidence="2">Ribosomal protein S18 acetylase RimI-like enzyme</fullName>
    </submittedName>
</protein>
<keyword evidence="2" id="KW-0689">Ribosomal protein</keyword>
<evidence type="ECO:0000259" key="1">
    <source>
        <dbReference type="PROSITE" id="PS51186"/>
    </source>
</evidence>
<accession>A0A2T4Z4N6</accession>
<keyword evidence="2" id="KW-0687">Ribonucleoprotein</keyword>
<dbReference type="PROSITE" id="PS51186">
    <property type="entry name" value="GNAT"/>
    <property type="match status" value="1"/>
</dbReference>
<organism evidence="2 3">
    <name type="scientific">Desmospora activa DSM 45169</name>
    <dbReference type="NCBI Taxonomy" id="1121389"/>
    <lineage>
        <taxon>Bacteria</taxon>
        <taxon>Bacillati</taxon>
        <taxon>Bacillota</taxon>
        <taxon>Bacilli</taxon>
        <taxon>Bacillales</taxon>
        <taxon>Thermoactinomycetaceae</taxon>
        <taxon>Desmospora</taxon>
    </lineage>
</organism>
<dbReference type="InterPro" id="IPR016181">
    <property type="entry name" value="Acyl_CoA_acyltransferase"/>
</dbReference>
<gene>
    <name evidence="2" type="ORF">C8J48_3160</name>
</gene>
<dbReference type="Pfam" id="PF00583">
    <property type="entry name" value="Acetyltransf_1"/>
    <property type="match status" value="1"/>
</dbReference>
<name>A0A2T4Z4N6_9BACL</name>
<dbReference type="PANTHER" id="PTHR43617">
    <property type="entry name" value="L-AMINO ACID N-ACETYLTRANSFERASE"/>
    <property type="match status" value="1"/>
</dbReference>
<feature type="domain" description="N-acetyltransferase" evidence="1">
    <location>
        <begin position="6"/>
        <end position="168"/>
    </location>
</feature>
<keyword evidence="3" id="KW-1185">Reference proteome</keyword>
<comment type="caution">
    <text evidence="2">The sequence shown here is derived from an EMBL/GenBank/DDBJ whole genome shotgun (WGS) entry which is preliminary data.</text>
</comment>
<dbReference type="GO" id="GO:0005840">
    <property type="term" value="C:ribosome"/>
    <property type="evidence" value="ECO:0007669"/>
    <property type="project" value="UniProtKB-KW"/>
</dbReference>
<evidence type="ECO:0000313" key="2">
    <source>
        <dbReference type="EMBL" id="PTM56835.1"/>
    </source>
</evidence>
<dbReference type="RefSeq" id="WP_170105603.1">
    <property type="nucleotide sequence ID" value="NZ_PZZP01000002.1"/>
</dbReference>
<dbReference type="EMBL" id="PZZP01000002">
    <property type="protein sequence ID" value="PTM56835.1"/>
    <property type="molecule type" value="Genomic_DNA"/>
</dbReference>
<dbReference type="GO" id="GO:0016747">
    <property type="term" value="F:acyltransferase activity, transferring groups other than amino-acyl groups"/>
    <property type="evidence" value="ECO:0007669"/>
    <property type="project" value="InterPro"/>
</dbReference>
<reference evidence="2 3" key="1">
    <citation type="submission" date="2018-04" db="EMBL/GenBank/DDBJ databases">
        <title>Genomic Encyclopedia of Archaeal and Bacterial Type Strains, Phase II (KMG-II): from individual species to whole genera.</title>
        <authorList>
            <person name="Goeker M."/>
        </authorList>
    </citation>
    <scope>NUCLEOTIDE SEQUENCE [LARGE SCALE GENOMIC DNA]</scope>
    <source>
        <strain evidence="2 3">DSM 45169</strain>
    </source>
</reference>
<sequence length="168" mass="19813">MLSNNVQIRPIRETDLLGVQKVAHTTWFNTYNKILPEESIQKFLSHAYSLDHLKKSWEEDIKKTPRQFYVIADKDSIIGYGQLTERAPAEYELTRIYILPEFQGKGLGKRLLNQLIDTIHPLQRMFAWVEKENSVGRTFYQSMNFHVEKELQDNFFGTITTLLQYARK</sequence>
<evidence type="ECO:0000313" key="3">
    <source>
        <dbReference type="Proteomes" id="UP000241639"/>
    </source>
</evidence>
<dbReference type="InterPro" id="IPR000182">
    <property type="entry name" value="GNAT_dom"/>
</dbReference>
<proteinExistence type="predicted"/>
<dbReference type="InterPro" id="IPR050276">
    <property type="entry name" value="MshD_Acetyltransferase"/>
</dbReference>
<dbReference type="AlphaFoldDB" id="A0A2T4Z4N6"/>
<dbReference type="CDD" id="cd04301">
    <property type="entry name" value="NAT_SF"/>
    <property type="match status" value="1"/>
</dbReference>
<dbReference type="Proteomes" id="UP000241639">
    <property type="component" value="Unassembled WGS sequence"/>
</dbReference>